<evidence type="ECO:0000259" key="1">
    <source>
        <dbReference type="Pfam" id="PF08386"/>
    </source>
</evidence>
<reference evidence="2" key="1">
    <citation type="submission" date="2020-05" db="EMBL/GenBank/DDBJ databases">
        <authorList>
            <person name="Chiriac C."/>
            <person name="Salcher M."/>
            <person name="Ghai R."/>
            <person name="Kavagutti S V."/>
        </authorList>
    </citation>
    <scope>NUCLEOTIDE SEQUENCE</scope>
</reference>
<dbReference type="SUPFAM" id="SSF53474">
    <property type="entry name" value="alpha/beta-Hydrolases"/>
    <property type="match status" value="1"/>
</dbReference>
<organism evidence="2">
    <name type="scientific">freshwater metagenome</name>
    <dbReference type="NCBI Taxonomy" id="449393"/>
    <lineage>
        <taxon>unclassified sequences</taxon>
        <taxon>metagenomes</taxon>
        <taxon>ecological metagenomes</taxon>
    </lineage>
</organism>
<proteinExistence type="predicted"/>
<dbReference type="InterPro" id="IPR013595">
    <property type="entry name" value="Pept_S33_TAP-like_C"/>
</dbReference>
<dbReference type="Gene3D" id="3.40.50.1820">
    <property type="entry name" value="alpha/beta hydrolase"/>
    <property type="match status" value="1"/>
</dbReference>
<dbReference type="EMBL" id="CAFBPF010000023">
    <property type="protein sequence ID" value="CAB5003892.1"/>
    <property type="molecule type" value="Genomic_DNA"/>
</dbReference>
<dbReference type="AlphaFoldDB" id="A0A6J7PML9"/>
<sequence length="198" mass="20480">MSSYLYSGEGGYELLASALEDLAHGDAQTLLDSSDAYVGRSSDGTYDDSWAAFLAVSCLDGPSLGDEVALAGVSKRARSASKDFGAASVGLGYPCAYWRSKPLLAESLPVSAPNAPPLVVIGTRDDPITPLVWAQGLATELKSGHLVVAPGAQHTSYPSGDGCLDPIINSYFLRLRVPPDQAACPAPQVVIATGSPVI</sequence>
<accession>A0A6J7PML9</accession>
<name>A0A6J7PML9_9ZZZZ</name>
<dbReference type="Pfam" id="PF08386">
    <property type="entry name" value="Abhydrolase_4"/>
    <property type="match status" value="1"/>
</dbReference>
<gene>
    <name evidence="2" type="ORF">UFOPK4071_00319</name>
</gene>
<protein>
    <submittedName>
        <fullName evidence="2">Unannotated protein</fullName>
    </submittedName>
</protein>
<dbReference type="InterPro" id="IPR029058">
    <property type="entry name" value="AB_hydrolase_fold"/>
</dbReference>
<evidence type="ECO:0000313" key="2">
    <source>
        <dbReference type="EMBL" id="CAB5003892.1"/>
    </source>
</evidence>
<feature type="domain" description="Peptidase S33 tripeptidyl aminopeptidase-like C-terminal" evidence="1">
    <location>
        <begin position="92"/>
        <end position="184"/>
    </location>
</feature>